<gene>
    <name evidence="4" type="ORF">A4X06_0g1425</name>
</gene>
<sequence>MADSYSEDTLKSYGSGLARWHQWCDHRGVPEQLRCPAPAELLEYFILQHAGHFSSVTIGTWLSGLRAWHRIWNQSWPAGDMRRTEPIRYTALHTPSTSRKPALPAVTLEWLSTILSVVKQQARQPRGCGSGGGGICCILGSAAAWGNHMFAEELRSAEEHLPHRSYLCLGVRRDSHCNALAILHQNKPSRSGDACRPNGATSIGRPPTLAPPTSGAQHGLKRRREQPVCLQIWEGRHTDAPQDADVAAPDPSQMRDLSVIDGHSFRIGGCTELLRAENAFDDVRVHGRWSSEA</sequence>
<keyword evidence="5" id="KW-1185">Reference proteome</keyword>
<dbReference type="AlphaFoldDB" id="A0A8X7MZJ9"/>
<dbReference type="Proteomes" id="UP000077684">
    <property type="component" value="Unassembled WGS sequence"/>
</dbReference>
<dbReference type="PROSITE" id="PS51900">
    <property type="entry name" value="CB"/>
    <property type="match status" value="1"/>
</dbReference>
<dbReference type="EMBL" id="LWDE02000091">
    <property type="protein sequence ID" value="KAE8253483.1"/>
    <property type="molecule type" value="Genomic_DNA"/>
</dbReference>
<evidence type="ECO:0000313" key="5">
    <source>
        <dbReference type="Proteomes" id="UP000077684"/>
    </source>
</evidence>
<protein>
    <recommendedName>
        <fullName evidence="3">Core-binding (CB) domain-containing protein</fullName>
    </recommendedName>
</protein>
<dbReference type="Gene3D" id="1.10.150.130">
    <property type="match status" value="1"/>
</dbReference>
<keyword evidence="1" id="KW-0238">DNA-binding</keyword>
<proteinExistence type="predicted"/>
<evidence type="ECO:0000256" key="2">
    <source>
        <dbReference type="SAM" id="MobiDB-lite"/>
    </source>
</evidence>
<feature type="region of interest" description="Disordered" evidence="2">
    <location>
        <begin position="187"/>
        <end position="222"/>
    </location>
</feature>
<evidence type="ECO:0000313" key="4">
    <source>
        <dbReference type="EMBL" id="KAE8253483.1"/>
    </source>
</evidence>
<dbReference type="InterPro" id="IPR044068">
    <property type="entry name" value="CB"/>
</dbReference>
<evidence type="ECO:0000259" key="3">
    <source>
        <dbReference type="PROSITE" id="PS51900"/>
    </source>
</evidence>
<dbReference type="SUPFAM" id="SSF47823">
    <property type="entry name" value="lambda integrase-like, N-terminal domain"/>
    <property type="match status" value="1"/>
</dbReference>
<evidence type="ECO:0000256" key="1">
    <source>
        <dbReference type="ARBA" id="ARBA00023125"/>
    </source>
</evidence>
<organism evidence="4 5">
    <name type="scientific">Tilletia controversa</name>
    <name type="common">dwarf bunt fungus</name>
    <dbReference type="NCBI Taxonomy" id="13291"/>
    <lineage>
        <taxon>Eukaryota</taxon>
        <taxon>Fungi</taxon>
        <taxon>Dikarya</taxon>
        <taxon>Basidiomycota</taxon>
        <taxon>Ustilaginomycotina</taxon>
        <taxon>Exobasidiomycetes</taxon>
        <taxon>Tilletiales</taxon>
        <taxon>Tilletiaceae</taxon>
        <taxon>Tilletia</taxon>
    </lineage>
</organism>
<reference evidence="4" key="2">
    <citation type="journal article" date="2019" name="IMA Fungus">
        <title>Genome sequencing and comparison of five Tilletia species to identify candidate genes for the detection of regulated species infecting wheat.</title>
        <authorList>
            <person name="Nguyen H.D.T."/>
            <person name="Sultana T."/>
            <person name="Kesanakurti P."/>
            <person name="Hambleton S."/>
        </authorList>
    </citation>
    <scope>NUCLEOTIDE SEQUENCE</scope>
    <source>
        <strain evidence="4">DAOMC 236426</strain>
    </source>
</reference>
<dbReference type="InterPro" id="IPR010998">
    <property type="entry name" value="Integrase_recombinase_N"/>
</dbReference>
<name>A0A8X7MZJ9_9BASI</name>
<reference evidence="4" key="1">
    <citation type="submission" date="2016-04" db="EMBL/GenBank/DDBJ databases">
        <authorList>
            <person name="Nguyen H.D."/>
            <person name="Samba Siva P."/>
            <person name="Cullis J."/>
            <person name="Levesque C.A."/>
            <person name="Hambleton S."/>
        </authorList>
    </citation>
    <scope>NUCLEOTIDE SEQUENCE</scope>
    <source>
        <strain evidence="4">DAOMC 236426</strain>
    </source>
</reference>
<accession>A0A8X7MZJ9</accession>
<dbReference type="GO" id="GO:0003677">
    <property type="term" value="F:DNA binding"/>
    <property type="evidence" value="ECO:0007669"/>
    <property type="project" value="UniProtKB-KW"/>
</dbReference>
<comment type="caution">
    <text evidence="4">The sequence shown here is derived from an EMBL/GenBank/DDBJ whole genome shotgun (WGS) entry which is preliminary data.</text>
</comment>
<feature type="domain" description="Core-binding (CB)" evidence="3">
    <location>
        <begin position="1"/>
        <end position="73"/>
    </location>
</feature>